<organism evidence="2 3">
    <name type="scientific">Pholiota conissans</name>
    <dbReference type="NCBI Taxonomy" id="109636"/>
    <lineage>
        <taxon>Eukaryota</taxon>
        <taxon>Fungi</taxon>
        <taxon>Dikarya</taxon>
        <taxon>Basidiomycota</taxon>
        <taxon>Agaricomycotina</taxon>
        <taxon>Agaricomycetes</taxon>
        <taxon>Agaricomycetidae</taxon>
        <taxon>Agaricales</taxon>
        <taxon>Agaricineae</taxon>
        <taxon>Strophariaceae</taxon>
        <taxon>Pholiota</taxon>
    </lineage>
</organism>
<evidence type="ECO:0000256" key="1">
    <source>
        <dbReference type="SAM" id="MobiDB-lite"/>
    </source>
</evidence>
<protein>
    <submittedName>
        <fullName evidence="2">Uncharacterized protein</fullName>
    </submittedName>
</protein>
<dbReference type="OrthoDB" id="3071638at2759"/>
<comment type="caution">
    <text evidence="2">The sequence shown here is derived from an EMBL/GenBank/DDBJ whole genome shotgun (WGS) entry which is preliminary data.</text>
</comment>
<dbReference type="EMBL" id="MU155162">
    <property type="protein sequence ID" value="KAF9482739.1"/>
    <property type="molecule type" value="Genomic_DNA"/>
</dbReference>
<evidence type="ECO:0000313" key="3">
    <source>
        <dbReference type="Proteomes" id="UP000807469"/>
    </source>
</evidence>
<dbReference type="AlphaFoldDB" id="A0A9P6D3R4"/>
<feature type="compositionally biased region" description="Polar residues" evidence="1">
    <location>
        <begin position="90"/>
        <end position="112"/>
    </location>
</feature>
<reference evidence="2" key="1">
    <citation type="submission" date="2020-11" db="EMBL/GenBank/DDBJ databases">
        <authorList>
            <consortium name="DOE Joint Genome Institute"/>
            <person name="Ahrendt S."/>
            <person name="Riley R."/>
            <person name="Andreopoulos W."/>
            <person name="Labutti K."/>
            <person name="Pangilinan J."/>
            <person name="Ruiz-Duenas F.J."/>
            <person name="Barrasa J.M."/>
            <person name="Sanchez-Garcia M."/>
            <person name="Camarero S."/>
            <person name="Miyauchi S."/>
            <person name="Serrano A."/>
            <person name="Linde D."/>
            <person name="Babiker R."/>
            <person name="Drula E."/>
            <person name="Ayuso-Fernandez I."/>
            <person name="Pacheco R."/>
            <person name="Padilla G."/>
            <person name="Ferreira P."/>
            <person name="Barriuso J."/>
            <person name="Kellner H."/>
            <person name="Castanera R."/>
            <person name="Alfaro M."/>
            <person name="Ramirez L."/>
            <person name="Pisabarro A.G."/>
            <person name="Kuo A."/>
            <person name="Tritt A."/>
            <person name="Lipzen A."/>
            <person name="He G."/>
            <person name="Yan M."/>
            <person name="Ng V."/>
            <person name="Cullen D."/>
            <person name="Martin F."/>
            <person name="Rosso M.-N."/>
            <person name="Henrissat B."/>
            <person name="Hibbett D."/>
            <person name="Martinez A.T."/>
            <person name="Grigoriev I.V."/>
        </authorList>
    </citation>
    <scope>NUCLEOTIDE SEQUENCE</scope>
    <source>
        <strain evidence="2">CIRM-BRFM 674</strain>
    </source>
</reference>
<feature type="compositionally biased region" description="Basic and acidic residues" evidence="1">
    <location>
        <begin position="132"/>
        <end position="157"/>
    </location>
</feature>
<feature type="region of interest" description="Disordered" evidence="1">
    <location>
        <begin position="1"/>
        <end position="157"/>
    </location>
</feature>
<feature type="compositionally biased region" description="Polar residues" evidence="1">
    <location>
        <begin position="23"/>
        <end position="36"/>
    </location>
</feature>
<gene>
    <name evidence="2" type="ORF">BDN70DRAFT_892372</name>
</gene>
<proteinExistence type="predicted"/>
<evidence type="ECO:0000313" key="2">
    <source>
        <dbReference type="EMBL" id="KAF9482739.1"/>
    </source>
</evidence>
<accession>A0A9P6D3R4</accession>
<feature type="compositionally biased region" description="Acidic residues" evidence="1">
    <location>
        <begin position="51"/>
        <end position="64"/>
    </location>
</feature>
<dbReference type="Proteomes" id="UP000807469">
    <property type="component" value="Unassembled WGS sequence"/>
</dbReference>
<sequence length="564" mass="62427">MSSSSLNKAQSKVMPQVNEGTPKPSSAASTGSNTMPEESESELDAASSHEDENESSFSEEDDSERDPTYKESDAESDSDSDAPSARGRQRTQANPSVTQMAISTKSNVSNTMSEKSDSDASLSDDAESNSNPREENNIEEDVTHTESHPNFEPKDDSMVSDVGEIPFAEAKQLLGHIKEASKPFVDLLDQLKDIPIIANLIKILKELENQLDALADFREQAKSPDATIVSFSRLSWPKLEERAGVKAYQIDFSTILSVIAQLQNDYKSITSGRTLHEVSSWKHHSLKTKLLSLNQTTLQKKEAAARLTIDAWIDGLQTYLEAENVSFLQIPELTIQSSDEMHSPDFVIVHYGGHVTAFTGTSDYAIITGAFGKGQGVSKDLKEALTFNKIATKIASLDCEIILIEAKAHHRIRKIKTKDDEKRIHIPLKNYLPQAIGQCIPFILLMSNDRVTKRKAAGFCLTDGIEWIFGIIFTSEPALKDQLYEVIILPPLKVKAEDIPDSIDATCPEPDDQYTLLLKLLLTWTKIPSPELCIALKREIEGTDPKLVQIGSRVQIAKKSKRQT</sequence>
<feature type="compositionally biased region" description="Polar residues" evidence="1">
    <location>
        <begin position="1"/>
        <end position="10"/>
    </location>
</feature>
<name>A0A9P6D3R4_9AGAR</name>
<keyword evidence="3" id="KW-1185">Reference proteome</keyword>